<dbReference type="EMBL" id="QWIL01002162">
    <property type="protein sequence ID" value="RMX96430.1"/>
    <property type="molecule type" value="Genomic_DNA"/>
</dbReference>
<name>A0A3M6Y104_HORWE</name>
<dbReference type="SMART" id="SM00248">
    <property type="entry name" value="ANK"/>
    <property type="match status" value="3"/>
</dbReference>
<organism evidence="9 10">
    <name type="scientific">Hortaea werneckii</name>
    <name type="common">Black yeast</name>
    <name type="synonym">Cladosporium werneckii</name>
    <dbReference type="NCBI Taxonomy" id="91943"/>
    <lineage>
        <taxon>Eukaryota</taxon>
        <taxon>Fungi</taxon>
        <taxon>Dikarya</taxon>
        <taxon>Ascomycota</taxon>
        <taxon>Pezizomycotina</taxon>
        <taxon>Dothideomycetes</taxon>
        <taxon>Dothideomycetidae</taxon>
        <taxon>Mycosphaerellales</taxon>
        <taxon>Teratosphaeriaceae</taxon>
        <taxon>Hortaea</taxon>
    </lineage>
</organism>
<dbReference type="PROSITE" id="PS50297">
    <property type="entry name" value="ANK_REP_REGION"/>
    <property type="match status" value="1"/>
</dbReference>
<dbReference type="GO" id="GO:0048315">
    <property type="term" value="P:conidium formation"/>
    <property type="evidence" value="ECO:0007669"/>
    <property type="project" value="UniProtKB-KW"/>
</dbReference>
<feature type="region of interest" description="Disordered" evidence="7">
    <location>
        <begin position="735"/>
        <end position="755"/>
    </location>
</feature>
<dbReference type="VEuPathDB" id="FungiDB:BTJ68_01945"/>
<keyword evidence="1" id="KW-0677">Repeat</keyword>
<evidence type="ECO:0000256" key="6">
    <source>
        <dbReference type="SAM" id="Coils"/>
    </source>
</evidence>
<dbReference type="PANTHER" id="PTHR43828">
    <property type="entry name" value="ASPARAGINASE"/>
    <property type="match status" value="1"/>
</dbReference>
<evidence type="ECO:0000256" key="5">
    <source>
        <dbReference type="PROSITE-ProRule" id="PRU00023"/>
    </source>
</evidence>
<reference evidence="9 10" key="1">
    <citation type="journal article" date="2018" name="BMC Genomics">
        <title>Genomic evidence for intraspecific hybridization in a clonal and extremely halotolerant yeast.</title>
        <authorList>
            <person name="Gostincar C."/>
            <person name="Stajich J.E."/>
            <person name="Zupancic J."/>
            <person name="Zalar P."/>
            <person name="Gunde-Cimerman N."/>
        </authorList>
    </citation>
    <scope>NUCLEOTIDE SEQUENCE [LARGE SCALE GENOMIC DNA]</scope>
    <source>
        <strain evidence="9 10">EXF-6669</strain>
    </source>
</reference>
<evidence type="ECO:0000256" key="2">
    <source>
        <dbReference type="ARBA" id="ARBA00022969"/>
    </source>
</evidence>
<evidence type="ECO:0000259" key="8">
    <source>
        <dbReference type="PROSITE" id="PS51299"/>
    </source>
</evidence>
<proteinExistence type="predicted"/>
<dbReference type="GO" id="GO:0001228">
    <property type="term" value="F:DNA-binding transcription activator activity, RNA polymerase II-specific"/>
    <property type="evidence" value="ECO:0007669"/>
    <property type="project" value="UniProtKB-ARBA"/>
</dbReference>
<protein>
    <recommendedName>
        <fullName evidence="8">HTH APSES-type domain-containing protein</fullName>
    </recommendedName>
</protein>
<evidence type="ECO:0000256" key="1">
    <source>
        <dbReference type="ARBA" id="ARBA00022737"/>
    </source>
</evidence>
<keyword evidence="4" id="KW-0183">Conidiation</keyword>
<dbReference type="Pfam" id="PF00023">
    <property type="entry name" value="Ank"/>
    <property type="match status" value="2"/>
</dbReference>
<dbReference type="Gene3D" id="1.25.40.20">
    <property type="entry name" value="Ankyrin repeat-containing domain"/>
    <property type="match status" value="1"/>
</dbReference>
<dbReference type="InterPro" id="IPR036770">
    <property type="entry name" value="Ankyrin_rpt-contain_sf"/>
</dbReference>
<evidence type="ECO:0000313" key="10">
    <source>
        <dbReference type="Proteomes" id="UP000271337"/>
    </source>
</evidence>
<feature type="repeat" description="ANK" evidence="5">
    <location>
        <begin position="404"/>
        <end position="436"/>
    </location>
</feature>
<comment type="caution">
    <text evidence="9">The sequence shown here is derived from an EMBL/GenBank/DDBJ whole genome shotgun (WGS) entry which is preliminary data.</text>
</comment>
<dbReference type="PROSITE" id="PS51299">
    <property type="entry name" value="HTH_APSES"/>
    <property type="match status" value="1"/>
</dbReference>
<dbReference type="OrthoDB" id="6718656at2759"/>
<dbReference type="InterPro" id="IPR027443">
    <property type="entry name" value="IPNS-like_sf"/>
</dbReference>
<gene>
    <name evidence="9" type="ORF">D0867_13146</name>
</gene>
<dbReference type="Gene3D" id="2.60.120.330">
    <property type="entry name" value="B-lactam Antibiotic, Isopenicillin N Synthase, Chain"/>
    <property type="match status" value="1"/>
</dbReference>
<dbReference type="InterPro" id="IPR051642">
    <property type="entry name" value="SWI6-like"/>
</dbReference>
<evidence type="ECO:0000256" key="4">
    <source>
        <dbReference type="ARBA" id="ARBA00023321"/>
    </source>
</evidence>
<dbReference type="GO" id="GO:0033309">
    <property type="term" value="C:SBF transcription complex"/>
    <property type="evidence" value="ECO:0007669"/>
    <property type="project" value="TreeGrafter"/>
</dbReference>
<feature type="domain" description="HTH APSES-type" evidence="8">
    <location>
        <begin position="160"/>
        <end position="266"/>
    </location>
</feature>
<dbReference type="AlphaFoldDB" id="A0A3M6Y104"/>
<dbReference type="SMART" id="SM01252">
    <property type="entry name" value="KilA-N"/>
    <property type="match status" value="1"/>
</dbReference>
<evidence type="ECO:0000256" key="3">
    <source>
        <dbReference type="ARBA" id="ARBA00023043"/>
    </source>
</evidence>
<dbReference type="InterPro" id="IPR018004">
    <property type="entry name" value="KilA/APSES_HTH"/>
</dbReference>
<dbReference type="SUPFAM" id="SSF51197">
    <property type="entry name" value="Clavaminate synthase-like"/>
    <property type="match status" value="1"/>
</dbReference>
<dbReference type="Proteomes" id="UP000271337">
    <property type="component" value="Unassembled WGS sequence"/>
</dbReference>
<dbReference type="InterPro" id="IPR003163">
    <property type="entry name" value="Tscrpt_reg_HTH_APSES-type"/>
</dbReference>
<dbReference type="SUPFAM" id="SSF48403">
    <property type="entry name" value="Ankyrin repeat"/>
    <property type="match status" value="1"/>
</dbReference>
<feature type="region of interest" description="Disordered" evidence="7">
    <location>
        <begin position="1"/>
        <end position="32"/>
    </location>
</feature>
<accession>A0A3M6Y104</accession>
<feature type="compositionally biased region" description="Basic and acidic residues" evidence="7">
    <location>
        <begin position="11"/>
        <end position="27"/>
    </location>
</feature>
<dbReference type="PROSITE" id="PS50088">
    <property type="entry name" value="ANK_REPEAT"/>
    <property type="match status" value="2"/>
</dbReference>
<keyword evidence="2" id="KW-0749">Sporulation</keyword>
<sequence>MLLRPFFKPPKTNEDARPDLDPRKWELDDSDYFPGTMKTQSQRLSRTSHPHLQLEECLVHIPPIKAGDTVWWHSDLCHAVDPEHLGSQNASVVYVPACPSTPANSAYVRQQLDNILAGRPPPDSLGRLDETTLKGYKSHKELGLGKEARKAYGNNTSQMIYSATYSNVPVYEYNVEGNHVMRRRSDDWINATHILKVADYDKPSRTRILEREVQKGTHEKVQGGYGKYQGTWIPLEDGKDLAAKNGVLDKLMPIFTFVPGDRSPPPAPKHLTAASSKPRVPKAVAAQKRTSVPALPPVANMYHPHQASQDFDVMDTSMHEATPDDDTVASESQFADDYPDMSYHTGGSRKRRRVEDVMSQADREHQLWAEELLDYFVLQDSPMDQPSAPQPPAGVNINRAIDDRGHTALHWAAAMGDIEVVKDLIRLGADIAIQSKSGETPLMRSVIFTNNFDKRCMERLAALLVRTVNMQEWFGSTVFHHIAGITQSKKKYECARYYMDCILNKMTENLTPQQVEAVLNVQDQNGDTAITIAARNGARKCVRSLIGRNAAVDIPNHNGETADQLIVQLNHRRQERTRAMSSSPFQADGAPVLGGAVQPPGGMASIDPLLQSTPTGGREVYKSEAALTLTSSLLPDFVTKTRALAQQLEAELAEKEAELAEAERLVQLRKSESDALRKQAEELRVKELEQTSGGSERDEDLIRELEELERECEGWVVEEEKLALADLLEAERARLPPTPAPSSSSPPSHRPADEATLQEKLRLSRQLLEATRQRREHIARIVHYLGLADDGEALKRQDQYKRLITGALGVREEDVEGMLPEIVGELEETRVGEVV</sequence>
<dbReference type="GO" id="GO:0003677">
    <property type="term" value="F:DNA binding"/>
    <property type="evidence" value="ECO:0007669"/>
    <property type="project" value="InterPro"/>
</dbReference>
<dbReference type="PANTHER" id="PTHR43828:SF15">
    <property type="entry name" value="TRANSCRIPTION FACTOR MBP1"/>
    <property type="match status" value="1"/>
</dbReference>
<evidence type="ECO:0000313" key="9">
    <source>
        <dbReference type="EMBL" id="RMX96430.1"/>
    </source>
</evidence>
<dbReference type="Pfam" id="PF04383">
    <property type="entry name" value="KilA-N"/>
    <property type="match status" value="1"/>
</dbReference>
<feature type="region of interest" description="Disordered" evidence="7">
    <location>
        <begin position="259"/>
        <end position="281"/>
    </location>
</feature>
<feature type="coiled-coil region" evidence="6">
    <location>
        <begin position="638"/>
        <end position="718"/>
    </location>
</feature>
<dbReference type="InterPro" id="IPR036887">
    <property type="entry name" value="HTH_APSES_sf"/>
</dbReference>
<dbReference type="Gene3D" id="3.10.260.10">
    <property type="entry name" value="Transcription regulator HTH, APSES-type DNA-binding domain"/>
    <property type="match status" value="1"/>
</dbReference>
<dbReference type="InterPro" id="IPR002110">
    <property type="entry name" value="Ankyrin_rpt"/>
</dbReference>
<dbReference type="FunFam" id="3.10.260.10:FF:000001">
    <property type="entry name" value="APSES transcription factor (MbpA)"/>
    <property type="match status" value="1"/>
</dbReference>
<evidence type="ECO:0000256" key="7">
    <source>
        <dbReference type="SAM" id="MobiDB-lite"/>
    </source>
</evidence>
<dbReference type="SUPFAM" id="SSF54616">
    <property type="entry name" value="DNA-binding domain of Mlu1-box binding protein MBP1"/>
    <property type="match status" value="1"/>
</dbReference>
<dbReference type="Pfam" id="PF07350">
    <property type="entry name" value="Gig2-like"/>
    <property type="match status" value="1"/>
</dbReference>
<dbReference type="InterPro" id="IPR010856">
    <property type="entry name" value="Gig2-like"/>
</dbReference>
<dbReference type="GO" id="GO:0030435">
    <property type="term" value="P:sporulation resulting in formation of a cellular spore"/>
    <property type="evidence" value="ECO:0007669"/>
    <property type="project" value="UniProtKB-KW"/>
</dbReference>
<keyword evidence="6" id="KW-0175">Coiled coil</keyword>
<dbReference type="GO" id="GO:0030907">
    <property type="term" value="C:MBF transcription complex"/>
    <property type="evidence" value="ECO:0007669"/>
    <property type="project" value="TreeGrafter"/>
</dbReference>
<keyword evidence="3 5" id="KW-0040">ANK repeat</keyword>
<feature type="repeat" description="ANK" evidence="5">
    <location>
        <begin position="525"/>
        <end position="557"/>
    </location>
</feature>